<feature type="transmembrane region" description="Helical" evidence="2">
    <location>
        <begin position="286"/>
        <end position="305"/>
    </location>
</feature>
<dbReference type="EMBL" id="AP018227">
    <property type="protein sequence ID" value="BAY82703.1"/>
    <property type="molecule type" value="Genomic_DNA"/>
</dbReference>
<feature type="transmembrane region" description="Helical" evidence="2">
    <location>
        <begin position="159"/>
        <end position="176"/>
    </location>
</feature>
<dbReference type="OrthoDB" id="472871at2"/>
<keyword evidence="2" id="KW-0472">Membrane</keyword>
<accession>A0A1Z4LNA8</accession>
<name>A0A1Z4LNA8_9CYAN</name>
<feature type="transmembrane region" description="Helical" evidence="2">
    <location>
        <begin position="1066"/>
        <end position="1083"/>
    </location>
</feature>
<evidence type="ECO:0008006" key="5">
    <source>
        <dbReference type="Google" id="ProtNLM"/>
    </source>
</evidence>
<keyword evidence="2" id="KW-1133">Transmembrane helix</keyword>
<feature type="compositionally biased region" description="Polar residues" evidence="1">
    <location>
        <begin position="501"/>
        <end position="515"/>
    </location>
</feature>
<feature type="transmembrane region" description="Helical" evidence="2">
    <location>
        <begin position="1334"/>
        <end position="1354"/>
    </location>
</feature>
<feature type="transmembrane region" description="Helical" evidence="2">
    <location>
        <begin position="1234"/>
        <end position="1255"/>
    </location>
</feature>
<feature type="transmembrane region" description="Helical" evidence="2">
    <location>
        <begin position="580"/>
        <end position="603"/>
    </location>
</feature>
<protein>
    <recommendedName>
        <fullName evidence="5">DUF2157 domain-containing protein</fullName>
    </recommendedName>
</protein>
<feature type="transmembrane region" description="Helical" evidence="2">
    <location>
        <begin position="1186"/>
        <end position="1205"/>
    </location>
</feature>
<feature type="transmembrane region" description="Helical" evidence="2">
    <location>
        <begin position="128"/>
        <end position="147"/>
    </location>
</feature>
<evidence type="ECO:0000313" key="3">
    <source>
        <dbReference type="EMBL" id="BAY82703.1"/>
    </source>
</evidence>
<feature type="transmembrane region" description="Helical" evidence="2">
    <location>
        <begin position="673"/>
        <end position="690"/>
    </location>
</feature>
<feature type="transmembrane region" description="Helical" evidence="2">
    <location>
        <begin position="523"/>
        <end position="543"/>
    </location>
</feature>
<evidence type="ECO:0000256" key="2">
    <source>
        <dbReference type="SAM" id="Phobius"/>
    </source>
</evidence>
<feature type="transmembrane region" description="Helical" evidence="2">
    <location>
        <begin position="1008"/>
        <end position="1031"/>
    </location>
</feature>
<dbReference type="Proteomes" id="UP000218418">
    <property type="component" value="Chromosome"/>
</dbReference>
<proteinExistence type="predicted"/>
<gene>
    <name evidence="3" type="ORF">NIES267_21870</name>
</gene>
<keyword evidence="4" id="KW-1185">Reference proteome</keyword>
<feature type="transmembrane region" description="Helical" evidence="2">
    <location>
        <begin position="951"/>
        <end position="967"/>
    </location>
</feature>
<evidence type="ECO:0000256" key="1">
    <source>
        <dbReference type="SAM" id="MobiDB-lite"/>
    </source>
</evidence>
<feature type="transmembrane region" description="Helical" evidence="2">
    <location>
        <begin position="241"/>
        <end position="258"/>
    </location>
</feature>
<feature type="transmembrane region" description="Helical" evidence="2">
    <location>
        <begin position="406"/>
        <end position="424"/>
    </location>
</feature>
<keyword evidence="2" id="KW-0812">Transmembrane</keyword>
<feature type="transmembrane region" description="Helical" evidence="2">
    <location>
        <begin position="702"/>
        <end position="724"/>
    </location>
</feature>
<feature type="transmembrane region" description="Helical" evidence="2">
    <location>
        <begin position="1108"/>
        <end position="1125"/>
    </location>
</feature>
<feature type="transmembrane region" description="Helical" evidence="2">
    <location>
        <begin position="637"/>
        <end position="653"/>
    </location>
</feature>
<feature type="transmembrane region" description="Helical" evidence="2">
    <location>
        <begin position="1043"/>
        <end position="1060"/>
    </location>
</feature>
<feature type="region of interest" description="Disordered" evidence="1">
    <location>
        <begin position="487"/>
        <end position="515"/>
    </location>
</feature>
<organism evidence="3 4">
    <name type="scientific">Calothrix parasitica NIES-267</name>
    <dbReference type="NCBI Taxonomy" id="1973488"/>
    <lineage>
        <taxon>Bacteria</taxon>
        <taxon>Bacillati</taxon>
        <taxon>Cyanobacteriota</taxon>
        <taxon>Cyanophyceae</taxon>
        <taxon>Nostocales</taxon>
        <taxon>Calotrichaceae</taxon>
        <taxon>Calothrix</taxon>
    </lineage>
</organism>
<feature type="transmembrane region" description="Helical" evidence="2">
    <location>
        <begin position="217"/>
        <end position="235"/>
    </location>
</feature>
<feature type="transmembrane region" description="Helical" evidence="2">
    <location>
        <begin position="1210"/>
        <end position="1227"/>
    </location>
</feature>
<feature type="transmembrane region" description="Helical" evidence="2">
    <location>
        <begin position="1287"/>
        <end position="1304"/>
    </location>
</feature>
<feature type="transmembrane region" description="Helical" evidence="2">
    <location>
        <begin position="744"/>
        <end position="762"/>
    </location>
</feature>
<feature type="transmembrane region" description="Helical" evidence="2">
    <location>
        <begin position="188"/>
        <end position="205"/>
    </location>
</feature>
<feature type="transmembrane region" description="Helical" evidence="2">
    <location>
        <begin position="311"/>
        <end position="329"/>
    </location>
</feature>
<feature type="transmembrane region" description="Helical" evidence="2">
    <location>
        <begin position="927"/>
        <end position="945"/>
    </location>
</feature>
<feature type="transmembrane region" description="Helical" evidence="2">
    <location>
        <begin position="452"/>
        <end position="471"/>
    </location>
</feature>
<feature type="transmembrane region" description="Helical" evidence="2">
    <location>
        <begin position="101"/>
        <end position="122"/>
    </location>
</feature>
<evidence type="ECO:0000313" key="4">
    <source>
        <dbReference type="Proteomes" id="UP000218418"/>
    </source>
</evidence>
<feature type="transmembrane region" description="Helical" evidence="2">
    <location>
        <begin position="769"/>
        <end position="786"/>
    </location>
</feature>
<feature type="transmembrane region" description="Helical" evidence="2">
    <location>
        <begin position="1137"/>
        <end position="1155"/>
    </location>
</feature>
<feature type="transmembrane region" description="Helical" evidence="2">
    <location>
        <begin position="609"/>
        <end position="625"/>
    </location>
</feature>
<feature type="transmembrane region" description="Helical" evidence="2">
    <location>
        <begin position="1309"/>
        <end position="1328"/>
    </location>
</feature>
<feature type="transmembrane region" description="Helical" evidence="2">
    <location>
        <begin position="894"/>
        <end position="915"/>
    </location>
</feature>
<feature type="transmembrane region" description="Helical" evidence="2">
    <location>
        <begin position="549"/>
        <end position="568"/>
    </location>
</feature>
<reference evidence="3 4" key="1">
    <citation type="submission" date="2017-06" db="EMBL/GenBank/DDBJ databases">
        <title>Genome sequencing of cyanobaciteial culture collection at National Institute for Environmental Studies (NIES).</title>
        <authorList>
            <person name="Hirose Y."/>
            <person name="Shimura Y."/>
            <person name="Fujisawa T."/>
            <person name="Nakamura Y."/>
            <person name="Kawachi M."/>
        </authorList>
    </citation>
    <scope>NUCLEOTIDE SEQUENCE [LARGE SCALE GENOMIC DNA]</scope>
    <source>
        <strain evidence="3 4">NIES-267</strain>
    </source>
</reference>
<feature type="transmembrane region" description="Helical" evidence="2">
    <location>
        <begin position="806"/>
        <end position="829"/>
    </location>
</feature>
<feature type="transmembrane region" description="Helical" evidence="2">
    <location>
        <begin position="976"/>
        <end position="996"/>
    </location>
</feature>
<feature type="transmembrane region" description="Helical" evidence="2">
    <location>
        <begin position="834"/>
        <end position="854"/>
    </location>
</feature>
<sequence>MSSNSRPVKFEIALPSEHPHLLEGLDEWLRLGLISDSQVRQFCWEYLTCRVILQTEVTSVKPTKTPFLQPRKPAEKAKATATPSLFGTIWQSFRAEFSVRWLLFLGMFTVVISSGALAGSQWERFTAVLQYGVLFAYTLLFFGLSFWTSKQANLRLTSGALHIVTMLLVPINFWAMDSFGLWQNPLNLIFVAIASIVLTRITVLLSKQSIFTGSVPVSKLSFINILGLSFLHFGWKINGFPLIAVYLALIGTTVITVFQNLRAADKEREESEFVSKNKSQFSWGKNLPATVIVYSSILLLLRAIFGVGINVAQLGLAIGICGWLIAWLAQREDRKTRRQGDKGTRGQGKISPSLPKLFSQSIGGFLLFIGWFVTVWSSPFQAITVSGLGLHFFYNRLNLYSFKKDLTTFFAIGLQSMFLGWRLLPYEFQSSIITFAVRLTNYQNNYFVIENWGLLSVGLFPYIIFMVGFTNHLRKTQQKFKVVEASSLSPEKSNEQDNFKPGQQSNSKSSEQDPLTTKNKLDLASFGEILTLILGITLTTISLENPTLRSINLLLSTITLAIVTYQKFKQILSTPSSDSLLPLTYLTHTTAILTLFSWIHLFFPTISQPVWAVICLVVMVGEWLFSVSDGVWQRSSWHIGLVLASLSYLLLLMDFEFTGNNVFINQPSLMNQSSWGLTWLVTPITLTIIGSRNKEAGKNKQIISVSAIILAQLLTLPLSTVSLISLAVGTVTMFVNTRYLRNKQSAIITVGFGLSFIAAGVWEFTSLSYAGWFVLFAVTTLCLWVIRKLLQRGNELANIYAVATDSWGSTICGFELLLLSIHAISIYWFGESDILLCAISAVITLVALAFRHFYESTNWTFYGIGWSVELLQLYLIEIFEFGIYEVTNDGSPQLIYLAIANIGLGLITQFIGEWLQSKHYSENLLPNRWHILPLLYAGFGVLLRYNTFDSWTGLSTLAVAWIVISIGKRNKKLKPLLYLGLFGVSIAAYELLFYQLQQAAGSGTVGDGWIIFATLATGIAYAYRFLSPWLTSYLKVSFQELKMFAHFHWGLGSVLLAATLRSPVTAYQLALATGLLLSCYAIFEGKQANHSDLSLSEASSRIITEADIWVYIGLIQIACFRYFIPPASVVSVFLQQIRPWIAGVSCIFGYLLYILPWQRWGWLKRPWQIVAYILPLFYLWETRIQIYSISLLLVAGYYILIAKIAHKFRFTYISLMLVNWVLWRWYIDLNLTDALWYISSVSLSLLYIAQFDSLLKLPQNKIYRHGLRMLATVMICGYATVFYQNVFWIPGILSLLAIFVGLGLKIRAFLYVGTISFLITAFYHLVIFTFDYPFIKWVVGLLVGITLIFIAANFEGRRQQLNILIRNINTEFKEWE</sequence>